<feature type="domain" description="Myb/SANT-like DNA-binding" evidence="2">
    <location>
        <begin position="39"/>
        <end position="132"/>
    </location>
</feature>
<dbReference type="Gramene" id="OE9A016239T1">
    <property type="protein sequence ID" value="OE9A016239C1"/>
    <property type="gene ID" value="OE9A016239"/>
</dbReference>
<accession>A0A8S0RSY7</accession>
<keyword evidence="4" id="KW-1185">Reference proteome</keyword>
<dbReference type="InterPro" id="IPR044822">
    <property type="entry name" value="Myb_DNA-bind_4"/>
</dbReference>
<organism evidence="3 4">
    <name type="scientific">Olea europaea subsp. europaea</name>
    <dbReference type="NCBI Taxonomy" id="158383"/>
    <lineage>
        <taxon>Eukaryota</taxon>
        <taxon>Viridiplantae</taxon>
        <taxon>Streptophyta</taxon>
        <taxon>Embryophyta</taxon>
        <taxon>Tracheophyta</taxon>
        <taxon>Spermatophyta</taxon>
        <taxon>Magnoliopsida</taxon>
        <taxon>eudicotyledons</taxon>
        <taxon>Gunneridae</taxon>
        <taxon>Pentapetalae</taxon>
        <taxon>asterids</taxon>
        <taxon>lamiids</taxon>
        <taxon>Lamiales</taxon>
        <taxon>Oleaceae</taxon>
        <taxon>Oleeae</taxon>
        <taxon>Olea</taxon>
    </lineage>
</organism>
<dbReference type="Proteomes" id="UP000594638">
    <property type="component" value="Unassembled WGS sequence"/>
</dbReference>
<proteinExistence type="predicted"/>
<feature type="region of interest" description="Disordered" evidence="1">
    <location>
        <begin position="129"/>
        <end position="167"/>
    </location>
</feature>
<dbReference type="FunFam" id="1.10.10.60:FF:000152">
    <property type="entry name" value="Trihelix transcription factor ASIL2"/>
    <property type="match status" value="1"/>
</dbReference>
<dbReference type="Pfam" id="PF13837">
    <property type="entry name" value="Myb_DNA-bind_4"/>
    <property type="match status" value="1"/>
</dbReference>
<dbReference type="EMBL" id="CACTIH010003724">
    <property type="protein sequence ID" value="CAA2983203.1"/>
    <property type="molecule type" value="Genomic_DNA"/>
</dbReference>
<dbReference type="AlphaFoldDB" id="A0A8S0RSY7"/>
<feature type="region of interest" description="Disordered" evidence="1">
    <location>
        <begin position="208"/>
        <end position="235"/>
    </location>
</feature>
<evidence type="ECO:0000313" key="3">
    <source>
        <dbReference type="EMBL" id="CAA2983203.1"/>
    </source>
</evidence>
<sequence length="340" mass="38324">MATTLSPSSLSPYDDHIPTATIALPSIASNSASRRLPPPCWSHDETVALIDAYRNKWYSLRRGNLRASHWQEVADEIAVRCSSSTPKTAVQCRHKMEKLRKRYRSEIQRATQYGGPRRISSSWVHFQSMHSMEKGPKGSPSSDEERHEEEDHKNSIYDAHNNNYSNRKGKFSNQGLMSNMMNGGFRIKIPGVASAGRSAPKVYGKFNEMGGKNSKNPHPHPKINSTSSGNGYRVSGKDLREMFTGRDEMGKRIGEISNKKKGDNGMDEVVAAIETLGEGFERMEKVKMDMAREVEQMRMQMELKRTELILGSQHRIVEAFANAISDRKTKKAKKMSMPEC</sequence>
<dbReference type="OrthoDB" id="1901794at2759"/>
<dbReference type="Gene3D" id="1.10.10.60">
    <property type="entry name" value="Homeodomain-like"/>
    <property type="match status" value="1"/>
</dbReference>
<dbReference type="InterPro" id="IPR044823">
    <property type="entry name" value="ASIL1/2-like"/>
</dbReference>
<evidence type="ECO:0000313" key="4">
    <source>
        <dbReference type="Proteomes" id="UP000594638"/>
    </source>
</evidence>
<evidence type="ECO:0000256" key="1">
    <source>
        <dbReference type="SAM" id="MobiDB-lite"/>
    </source>
</evidence>
<dbReference type="SMART" id="SM00595">
    <property type="entry name" value="MADF"/>
    <property type="match status" value="1"/>
</dbReference>
<name>A0A8S0RSY7_OLEEU</name>
<evidence type="ECO:0000259" key="2">
    <source>
        <dbReference type="Pfam" id="PF13837"/>
    </source>
</evidence>
<protein>
    <recommendedName>
        <fullName evidence="2">Myb/SANT-like DNA-binding domain-containing protein</fullName>
    </recommendedName>
</protein>
<gene>
    <name evidence="3" type="ORF">OLEA9_A016239</name>
</gene>
<dbReference type="PANTHER" id="PTHR31307">
    <property type="entry name" value="TRIHELIX TRANSCRIPTION FACTOR ASIL2"/>
    <property type="match status" value="1"/>
</dbReference>
<reference evidence="3 4" key="1">
    <citation type="submission" date="2019-12" db="EMBL/GenBank/DDBJ databases">
        <authorList>
            <person name="Alioto T."/>
            <person name="Alioto T."/>
            <person name="Gomez Garrido J."/>
        </authorList>
    </citation>
    <scope>NUCLEOTIDE SEQUENCE [LARGE SCALE GENOMIC DNA]</scope>
</reference>
<comment type="caution">
    <text evidence="3">The sequence shown here is derived from an EMBL/GenBank/DDBJ whole genome shotgun (WGS) entry which is preliminary data.</text>
</comment>
<dbReference type="PANTHER" id="PTHR31307:SF49">
    <property type="entry name" value="ALCOHOL DEHYDROGENASE TRANSCRIPTION FACTOR MYB_SANT-LIKE FAMILY PROTEIN"/>
    <property type="match status" value="1"/>
</dbReference>
<feature type="compositionally biased region" description="Basic and acidic residues" evidence="1">
    <location>
        <begin position="143"/>
        <end position="155"/>
    </location>
</feature>